<dbReference type="Proteomes" id="UP000277204">
    <property type="component" value="Unassembled WGS sequence"/>
</dbReference>
<dbReference type="GO" id="GO:0017119">
    <property type="term" value="C:Golgi transport complex"/>
    <property type="evidence" value="ECO:0007669"/>
    <property type="project" value="InterPro"/>
</dbReference>
<comment type="subcellular location">
    <subcellularLocation>
        <location evidence="1">Golgi apparatus membrane</location>
        <topology evidence="1">Peripheral membrane protein</topology>
    </subcellularLocation>
</comment>
<dbReference type="PANTHER" id="PTHR21443">
    <property type="entry name" value="CONSERVED OLIGOMERIC GOLGI COMPLEX COMPONENT 7"/>
    <property type="match status" value="1"/>
</dbReference>
<keyword evidence="7" id="KW-0472">Membrane</keyword>
<gene>
    <name evidence="9" type="ORF">SMRZ_LOCUS5600</name>
</gene>
<keyword evidence="4" id="KW-0813">Transport</keyword>
<dbReference type="EMBL" id="UZAI01001956">
    <property type="protein sequence ID" value="VDO66922.1"/>
    <property type="molecule type" value="Genomic_DNA"/>
</dbReference>
<keyword evidence="6" id="KW-0333">Golgi apparatus</keyword>
<name>A0A183LP75_9TREM</name>
<evidence type="ECO:0000313" key="9">
    <source>
        <dbReference type="EMBL" id="VDO66922.1"/>
    </source>
</evidence>
<dbReference type="GO" id="GO:0000139">
    <property type="term" value="C:Golgi membrane"/>
    <property type="evidence" value="ECO:0007669"/>
    <property type="project" value="UniProtKB-SubCell"/>
</dbReference>
<dbReference type="GO" id="GO:0007030">
    <property type="term" value="P:Golgi organization"/>
    <property type="evidence" value="ECO:0007669"/>
    <property type="project" value="TreeGrafter"/>
</dbReference>
<comment type="similarity">
    <text evidence="2">Belongs to the COG7 family.</text>
</comment>
<evidence type="ECO:0000256" key="3">
    <source>
        <dbReference type="ARBA" id="ARBA00020984"/>
    </source>
</evidence>
<dbReference type="PANTHER" id="PTHR21443:SF0">
    <property type="entry name" value="CONSERVED OLIGOMERIC GOLGI COMPLEX SUBUNIT 7"/>
    <property type="match status" value="1"/>
</dbReference>
<dbReference type="GO" id="GO:0006886">
    <property type="term" value="P:intracellular protein transport"/>
    <property type="evidence" value="ECO:0007669"/>
    <property type="project" value="InterPro"/>
</dbReference>
<evidence type="ECO:0000256" key="4">
    <source>
        <dbReference type="ARBA" id="ARBA00022448"/>
    </source>
</evidence>
<dbReference type="Pfam" id="PF10191">
    <property type="entry name" value="COG7"/>
    <property type="match status" value="1"/>
</dbReference>
<organism evidence="9 10">
    <name type="scientific">Schistosoma margrebowiei</name>
    <dbReference type="NCBI Taxonomy" id="48269"/>
    <lineage>
        <taxon>Eukaryota</taxon>
        <taxon>Metazoa</taxon>
        <taxon>Spiralia</taxon>
        <taxon>Lophotrochozoa</taxon>
        <taxon>Platyhelminthes</taxon>
        <taxon>Trematoda</taxon>
        <taxon>Digenea</taxon>
        <taxon>Strigeidida</taxon>
        <taxon>Schistosomatoidea</taxon>
        <taxon>Schistosomatidae</taxon>
        <taxon>Schistosoma</taxon>
    </lineage>
</organism>
<sequence length="120" mass="13922">MERYLLSHSSVDFSRFAQPDFNHVHWINETLKSCTSDLNQLDQKASDLVLQLQTQMKDVMQTLDHTCQEAIVSIPRVLREIDAVRIDALTLEADLKTLQDDNQVIVIIIIVIFLIRDRIF</sequence>
<evidence type="ECO:0000256" key="8">
    <source>
        <dbReference type="ARBA" id="ARBA00031345"/>
    </source>
</evidence>
<reference evidence="9 10" key="1">
    <citation type="submission" date="2018-11" db="EMBL/GenBank/DDBJ databases">
        <authorList>
            <consortium name="Pathogen Informatics"/>
        </authorList>
    </citation>
    <scope>NUCLEOTIDE SEQUENCE [LARGE SCALE GENOMIC DNA]</scope>
    <source>
        <strain evidence="9 10">Zambia</strain>
    </source>
</reference>
<dbReference type="AlphaFoldDB" id="A0A183LP75"/>
<protein>
    <recommendedName>
        <fullName evidence="3">Conserved oligomeric Golgi complex subunit 7</fullName>
    </recommendedName>
    <alternativeName>
        <fullName evidence="8">Component of oligomeric Golgi complex 7</fullName>
    </alternativeName>
</protein>
<dbReference type="GO" id="GO:0006890">
    <property type="term" value="P:retrograde vesicle-mediated transport, Golgi to endoplasmic reticulum"/>
    <property type="evidence" value="ECO:0007669"/>
    <property type="project" value="TreeGrafter"/>
</dbReference>
<evidence type="ECO:0000256" key="6">
    <source>
        <dbReference type="ARBA" id="ARBA00023034"/>
    </source>
</evidence>
<dbReference type="Gene3D" id="6.10.250.2790">
    <property type="match status" value="1"/>
</dbReference>
<dbReference type="InterPro" id="IPR019335">
    <property type="entry name" value="COG7"/>
</dbReference>
<keyword evidence="10" id="KW-1185">Reference proteome</keyword>
<evidence type="ECO:0000313" key="10">
    <source>
        <dbReference type="Proteomes" id="UP000277204"/>
    </source>
</evidence>
<dbReference type="STRING" id="48269.A0A183LP75"/>
<accession>A0A183LP75</accession>
<evidence type="ECO:0000256" key="7">
    <source>
        <dbReference type="ARBA" id="ARBA00023136"/>
    </source>
</evidence>
<keyword evidence="5" id="KW-0653">Protein transport</keyword>
<evidence type="ECO:0000256" key="2">
    <source>
        <dbReference type="ARBA" id="ARBA00005831"/>
    </source>
</evidence>
<evidence type="ECO:0000256" key="1">
    <source>
        <dbReference type="ARBA" id="ARBA00004395"/>
    </source>
</evidence>
<evidence type="ECO:0000256" key="5">
    <source>
        <dbReference type="ARBA" id="ARBA00022927"/>
    </source>
</evidence>
<proteinExistence type="inferred from homology"/>